<dbReference type="EMBL" id="CP119108">
    <property type="protein sequence ID" value="WEG09310.1"/>
    <property type="molecule type" value="Genomic_DNA"/>
</dbReference>
<dbReference type="Proteomes" id="UP001214553">
    <property type="component" value="Chromosome"/>
</dbReference>
<feature type="chain" id="PRO_5045662321" description="Lipoprotein" evidence="1">
    <location>
        <begin position="23"/>
        <end position="137"/>
    </location>
</feature>
<dbReference type="RefSeq" id="WP_275278634.1">
    <property type="nucleotide sequence ID" value="NZ_CP119108.1"/>
</dbReference>
<organism evidence="2 3">
    <name type="scientific">Microbacterium horticulturae</name>
    <dbReference type="NCBI Taxonomy" id="3028316"/>
    <lineage>
        <taxon>Bacteria</taxon>
        <taxon>Bacillati</taxon>
        <taxon>Actinomycetota</taxon>
        <taxon>Actinomycetes</taxon>
        <taxon>Micrococcales</taxon>
        <taxon>Microbacteriaceae</taxon>
        <taxon>Microbacterium</taxon>
    </lineage>
</organism>
<protein>
    <recommendedName>
        <fullName evidence="4">Lipoprotein</fullName>
    </recommendedName>
</protein>
<evidence type="ECO:0000313" key="2">
    <source>
        <dbReference type="EMBL" id="WEG09310.1"/>
    </source>
</evidence>
<evidence type="ECO:0000313" key="3">
    <source>
        <dbReference type="Proteomes" id="UP001214553"/>
    </source>
</evidence>
<evidence type="ECO:0000256" key="1">
    <source>
        <dbReference type="SAM" id="SignalP"/>
    </source>
</evidence>
<feature type="signal peptide" evidence="1">
    <location>
        <begin position="1"/>
        <end position="22"/>
    </location>
</feature>
<name>A0ABY8BYN4_9MICO</name>
<accession>A0ABY8BYN4</accession>
<reference evidence="2 3" key="1">
    <citation type="submission" date="2023-03" db="EMBL/GenBank/DDBJ databases">
        <title>Genome sequence of Microbacterium sp. KACC 23027.</title>
        <authorList>
            <person name="Kim S."/>
            <person name="Heo J."/>
            <person name="Kwon S.-W."/>
        </authorList>
    </citation>
    <scope>NUCLEOTIDE SEQUENCE [LARGE SCALE GENOMIC DNA]</scope>
    <source>
        <strain evidence="2 3">KACC 23027</strain>
    </source>
</reference>
<dbReference type="PROSITE" id="PS51257">
    <property type="entry name" value="PROKAR_LIPOPROTEIN"/>
    <property type="match status" value="1"/>
</dbReference>
<gene>
    <name evidence="2" type="ORF">PU630_01735</name>
</gene>
<evidence type="ECO:0008006" key="4">
    <source>
        <dbReference type="Google" id="ProtNLM"/>
    </source>
</evidence>
<sequence>MRRIVGLTVGGVALAVTLVACAGGTPDFEQVKGLPTGLAAASIAPEDVGQPMAFASDGELVVVVWGSSSCRPAPTDFDTSGPVATITFAADSKGATACTADLAPTSYVIPGSVFGGSVPAKIVLVVDRSRSTVTVVK</sequence>
<keyword evidence="1" id="KW-0732">Signal</keyword>
<proteinExistence type="predicted"/>
<keyword evidence="3" id="KW-1185">Reference proteome</keyword>